<dbReference type="PANTHER" id="PTHR42733">
    <property type="entry name" value="DJ-1 PROTEIN"/>
    <property type="match status" value="1"/>
</dbReference>
<dbReference type="SUPFAM" id="SSF52317">
    <property type="entry name" value="Class I glutamine amidotransferase-like"/>
    <property type="match status" value="1"/>
</dbReference>
<dbReference type="InterPro" id="IPR002818">
    <property type="entry name" value="DJ-1/PfpI"/>
</dbReference>
<dbReference type="RefSeq" id="WP_048549933.1">
    <property type="nucleotide sequence ID" value="NZ_HF570958.1"/>
</dbReference>
<sequence>MTDLSGRTILTLVSNYGVEQDELLVPVRELREQGAAIDVAAVEDAPVVTLVGDKDPGETVTPDRTLDGVEAASYDALLVPGGTINADQLRLQDGAVDLARSFADAGKVVAAICHGPWLLVEAGLLDGKTLTSYASVRTDIVNAGGTWEDTEVATCPANGWTLVTSRSPADLKAFVPAIADALTTG</sequence>
<comment type="caution">
    <text evidence="3">The sequence shown here is derived from an EMBL/GenBank/DDBJ whole genome shotgun (WGS) entry which is preliminary data.</text>
</comment>
<dbReference type="PROSITE" id="PS51276">
    <property type="entry name" value="PEPTIDASE_C56_PFPI"/>
    <property type="match status" value="1"/>
</dbReference>
<organism evidence="3 4">
    <name type="scientific">Nostocoides japonicum T1-X7</name>
    <dbReference type="NCBI Taxonomy" id="1194083"/>
    <lineage>
        <taxon>Bacteria</taxon>
        <taxon>Bacillati</taxon>
        <taxon>Actinomycetota</taxon>
        <taxon>Actinomycetes</taxon>
        <taxon>Micrococcales</taxon>
        <taxon>Intrasporangiaceae</taxon>
        <taxon>Nostocoides</taxon>
    </lineage>
</organism>
<dbReference type="STRING" id="1194083.BN12_130004"/>
<dbReference type="AlphaFoldDB" id="A0A077LWZ7"/>
<dbReference type="OrthoDB" id="9792284at2"/>
<dbReference type="Proteomes" id="UP000035721">
    <property type="component" value="Unassembled WGS sequence"/>
</dbReference>
<comment type="similarity">
    <text evidence="1">Belongs to the peptidase C56 family.</text>
</comment>
<proteinExistence type="inferred from homology"/>
<dbReference type="Gene3D" id="3.40.50.880">
    <property type="match status" value="1"/>
</dbReference>
<dbReference type="Pfam" id="PF01965">
    <property type="entry name" value="DJ-1_PfpI"/>
    <property type="match status" value="1"/>
</dbReference>
<accession>A0A077LWZ7</accession>
<dbReference type="CDD" id="cd03134">
    <property type="entry name" value="GATase1_PfpI_like"/>
    <property type="match status" value="1"/>
</dbReference>
<dbReference type="PANTHER" id="PTHR42733:SF12">
    <property type="entry name" value="PROTEINASE"/>
    <property type="match status" value="1"/>
</dbReference>
<dbReference type="GO" id="GO:0006508">
    <property type="term" value="P:proteolysis"/>
    <property type="evidence" value="ECO:0007669"/>
    <property type="project" value="UniProtKB-KW"/>
</dbReference>
<evidence type="ECO:0000313" key="4">
    <source>
        <dbReference type="Proteomes" id="UP000035721"/>
    </source>
</evidence>
<dbReference type="EMBL" id="CAJB01000035">
    <property type="protein sequence ID" value="CCH76465.1"/>
    <property type="molecule type" value="Genomic_DNA"/>
</dbReference>
<dbReference type="InterPro" id="IPR029062">
    <property type="entry name" value="Class_I_gatase-like"/>
</dbReference>
<evidence type="ECO:0000256" key="1">
    <source>
        <dbReference type="ARBA" id="ARBA00008542"/>
    </source>
</evidence>
<feature type="domain" description="DJ-1/PfpI" evidence="2">
    <location>
        <begin position="9"/>
        <end position="179"/>
    </location>
</feature>
<evidence type="ECO:0000313" key="3">
    <source>
        <dbReference type="EMBL" id="CCH76465.1"/>
    </source>
</evidence>
<keyword evidence="3" id="KW-0378">Hydrolase</keyword>
<name>A0A077LWZ7_9MICO</name>
<gene>
    <name evidence="3" type="ORF">BN12_130004</name>
</gene>
<evidence type="ECO:0000259" key="2">
    <source>
        <dbReference type="Pfam" id="PF01965"/>
    </source>
</evidence>
<dbReference type="InterPro" id="IPR006286">
    <property type="entry name" value="C56_PfpI-like"/>
</dbReference>
<dbReference type="GO" id="GO:0008233">
    <property type="term" value="F:peptidase activity"/>
    <property type="evidence" value="ECO:0007669"/>
    <property type="project" value="UniProtKB-KW"/>
</dbReference>
<reference evidence="3 4" key="1">
    <citation type="journal article" date="2013" name="ISME J.">
        <title>A metabolic model for members of the genus Tetrasphaera involved in enhanced biological phosphorus removal.</title>
        <authorList>
            <person name="Kristiansen R."/>
            <person name="Nguyen H.T.T."/>
            <person name="Saunders A.M."/>
            <person name="Nielsen J.L."/>
            <person name="Wimmer R."/>
            <person name="Le V.Q."/>
            <person name="McIlroy S.J."/>
            <person name="Petrovski S."/>
            <person name="Seviour R.J."/>
            <person name="Calteau A."/>
            <person name="Nielsen K.L."/>
            <person name="Nielsen P.H."/>
        </authorList>
    </citation>
    <scope>NUCLEOTIDE SEQUENCE [LARGE SCALE GENOMIC DNA]</scope>
    <source>
        <strain evidence="3 4">T1-X7</strain>
    </source>
</reference>
<dbReference type="NCBIfam" id="TIGR01382">
    <property type="entry name" value="PfpI"/>
    <property type="match status" value="1"/>
</dbReference>
<protein>
    <submittedName>
        <fullName evidence="3">Intracellular protease, PfpI family</fullName>
    </submittedName>
</protein>
<keyword evidence="4" id="KW-1185">Reference proteome</keyword>
<keyword evidence="3" id="KW-0645">Protease</keyword>